<feature type="region of interest" description="Disordered" evidence="1">
    <location>
        <begin position="1"/>
        <end position="27"/>
    </location>
</feature>
<dbReference type="Proteomes" id="UP001153954">
    <property type="component" value="Unassembled WGS sequence"/>
</dbReference>
<evidence type="ECO:0000256" key="1">
    <source>
        <dbReference type="SAM" id="MobiDB-lite"/>
    </source>
</evidence>
<reference evidence="2" key="1">
    <citation type="submission" date="2022-03" db="EMBL/GenBank/DDBJ databases">
        <authorList>
            <person name="Tunstrom K."/>
        </authorList>
    </citation>
    <scope>NUCLEOTIDE SEQUENCE</scope>
</reference>
<organism evidence="2 3">
    <name type="scientific">Euphydryas editha</name>
    <name type="common">Edith's checkerspot</name>
    <dbReference type="NCBI Taxonomy" id="104508"/>
    <lineage>
        <taxon>Eukaryota</taxon>
        <taxon>Metazoa</taxon>
        <taxon>Ecdysozoa</taxon>
        <taxon>Arthropoda</taxon>
        <taxon>Hexapoda</taxon>
        <taxon>Insecta</taxon>
        <taxon>Pterygota</taxon>
        <taxon>Neoptera</taxon>
        <taxon>Endopterygota</taxon>
        <taxon>Lepidoptera</taxon>
        <taxon>Glossata</taxon>
        <taxon>Ditrysia</taxon>
        <taxon>Papilionoidea</taxon>
        <taxon>Nymphalidae</taxon>
        <taxon>Nymphalinae</taxon>
        <taxon>Euphydryas</taxon>
    </lineage>
</organism>
<feature type="compositionally biased region" description="Polar residues" evidence="1">
    <location>
        <begin position="52"/>
        <end position="64"/>
    </location>
</feature>
<evidence type="ECO:0000313" key="3">
    <source>
        <dbReference type="Proteomes" id="UP001153954"/>
    </source>
</evidence>
<feature type="compositionally biased region" description="Polar residues" evidence="1">
    <location>
        <begin position="73"/>
        <end position="93"/>
    </location>
</feature>
<gene>
    <name evidence="2" type="ORF">EEDITHA_LOCUS19054</name>
</gene>
<dbReference type="AlphaFoldDB" id="A0AAU9UZP1"/>
<dbReference type="EMBL" id="CAKOGL010000027">
    <property type="protein sequence ID" value="CAH2104713.1"/>
    <property type="molecule type" value="Genomic_DNA"/>
</dbReference>
<evidence type="ECO:0000313" key="2">
    <source>
        <dbReference type="EMBL" id="CAH2104713.1"/>
    </source>
</evidence>
<feature type="region of interest" description="Disordered" evidence="1">
    <location>
        <begin position="52"/>
        <end position="102"/>
    </location>
</feature>
<sequence>MQVLTQAPVPGKYLRQPGGKRAVTPSDPVTKIGTYSVQRRWACRWVQVLLPTNDQGPQSLSPDPSRQVRKCGLSSSSETQPETADQSRNVSPPSMTPKGIHVPLIAMTL</sequence>
<comment type="caution">
    <text evidence="2">The sequence shown here is derived from an EMBL/GenBank/DDBJ whole genome shotgun (WGS) entry which is preliminary data.</text>
</comment>
<protein>
    <submittedName>
        <fullName evidence="2">Uncharacterized protein</fullName>
    </submittedName>
</protein>
<proteinExistence type="predicted"/>
<keyword evidence="3" id="KW-1185">Reference proteome</keyword>
<accession>A0AAU9UZP1</accession>
<name>A0AAU9UZP1_EUPED</name>